<organism evidence="2 3">
    <name type="scientific">Streptomyces canus</name>
    <dbReference type="NCBI Taxonomy" id="58343"/>
    <lineage>
        <taxon>Bacteria</taxon>
        <taxon>Bacillati</taxon>
        <taxon>Actinomycetota</taxon>
        <taxon>Actinomycetes</taxon>
        <taxon>Kitasatosporales</taxon>
        <taxon>Streptomycetaceae</taxon>
        <taxon>Streptomyces</taxon>
        <taxon>Streptomyces aurantiacus group</taxon>
    </lineage>
</organism>
<evidence type="ECO:0000313" key="3">
    <source>
        <dbReference type="Proteomes" id="UP000053669"/>
    </source>
</evidence>
<gene>
    <name evidence="2" type="ORF">AQJ46_47395</name>
</gene>
<evidence type="ECO:0000259" key="1">
    <source>
        <dbReference type="Pfam" id="PF12728"/>
    </source>
</evidence>
<dbReference type="EMBL" id="LMWU01000071">
    <property type="protein sequence ID" value="KUN57515.1"/>
    <property type="molecule type" value="Genomic_DNA"/>
</dbReference>
<proteinExistence type="predicted"/>
<dbReference type="Pfam" id="PF12728">
    <property type="entry name" value="HTH_17"/>
    <property type="match status" value="1"/>
</dbReference>
<feature type="domain" description="Helix-turn-helix" evidence="1">
    <location>
        <begin position="32"/>
        <end position="78"/>
    </location>
</feature>
<accession>A0A101RKX9</accession>
<protein>
    <submittedName>
        <fullName evidence="2">Excisionase</fullName>
    </submittedName>
</protein>
<dbReference type="AlphaFoldDB" id="A0A101RKX9"/>
<dbReference type="STRING" id="58343.AQJ46_47395"/>
<name>A0A101RKX9_9ACTN</name>
<dbReference type="InterPro" id="IPR041657">
    <property type="entry name" value="HTH_17"/>
</dbReference>
<evidence type="ECO:0000313" key="2">
    <source>
        <dbReference type="EMBL" id="KUN57515.1"/>
    </source>
</evidence>
<reference evidence="2 3" key="1">
    <citation type="submission" date="2015-10" db="EMBL/GenBank/DDBJ databases">
        <title>Draft genome sequence of Streptomyces canus DSM 40017, type strain for the species Streptomyces canus.</title>
        <authorList>
            <person name="Ruckert C."/>
            <person name="Winkler A."/>
            <person name="Kalinowski J."/>
            <person name="Kampfer P."/>
            <person name="Glaeser S."/>
        </authorList>
    </citation>
    <scope>NUCLEOTIDE SEQUENCE [LARGE SCALE GENOMIC DNA]</scope>
    <source>
        <strain evidence="2 3">DSM 40017</strain>
    </source>
</reference>
<dbReference type="NCBIfam" id="TIGR01764">
    <property type="entry name" value="excise"/>
    <property type="match status" value="1"/>
</dbReference>
<dbReference type="InterPro" id="IPR010093">
    <property type="entry name" value="SinI_DNA-bd"/>
</dbReference>
<sequence>MTGDQTRKLAVVRTEVDLSEDDFDPTLLAVRVEEAARRLSIGRTTMYALIRDGAVQTVPIGRSRRVPVQALSDFLAQRMQSISTNAVA</sequence>
<dbReference type="Proteomes" id="UP000053669">
    <property type="component" value="Unassembled WGS sequence"/>
</dbReference>
<dbReference type="RefSeq" id="WP_059211554.1">
    <property type="nucleotide sequence ID" value="NZ_JBEXVN010000039.1"/>
</dbReference>
<comment type="caution">
    <text evidence="2">The sequence shown here is derived from an EMBL/GenBank/DDBJ whole genome shotgun (WGS) entry which is preliminary data.</text>
</comment>
<dbReference type="GO" id="GO:0003677">
    <property type="term" value="F:DNA binding"/>
    <property type="evidence" value="ECO:0007669"/>
    <property type="project" value="InterPro"/>
</dbReference>